<evidence type="ECO:0000313" key="2">
    <source>
        <dbReference type="Proteomes" id="UP000622687"/>
    </source>
</evidence>
<name>A0A934HZT0_9CLOT</name>
<dbReference type="EMBL" id="JAEEGB010000014">
    <property type="protein sequence ID" value="MBI6873527.1"/>
    <property type="molecule type" value="Genomic_DNA"/>
</dbReference>
<reference evidence="1" key="1">
    <citation type="submission" date="2020-12" db="EMBL/GenBank/DDBJ databases">
        <title>Clostridium thailandense sp. nov., a novel acetogenic bacterium isolated from peat land soil in Thailand.</title>
        <authorList>
            <person name="Chaikitkaew S."/>
            <person name="Birkeland N.K."/>
        </authorList>
    </citation>
    <scope>NUCLEOTIDE SEQUENCE</scope>
    <source>
        <strain evidence="1">DSM 17425</strain>
    </source>
</reference>
<dbReference type="RefSeq" id="WP_211142956.1">
    <property type="nucleotide sequence ID" value="NZ_JAEEGB010000014.1"/>
</dbReference>
<gene>
    <name evidence="1" type="ORF">I6U51_12530</name>
</gene>
<evidence type="ECO:0000313" key="1">
    <source>
        <dbReference type="EMBL" id="MBI6873527.1"/>
    </source>
</evidence>
<sequence length="125" mass="14521">MIEPVIIVTNNPMSRENLSNSHEIDYVVGNTMDVFKKVRDYIHKGHKLLTHPLMSSIKPNETPYRTVVISKGKSESVDIQSLNYIEEGIYATEKFTQKFGIPQWSKQVLEDFQLIDYDLIYHAFN</sequence>
<dbReference type="Proteomes" id="UP000622687">
    <property type="component" value="Unassembled WGS sequence"/>
</dbReference>
<comment type="caution">
    <text evidence="1">The sequence shown here is derived from an EMBL/GenBank/DDBJ whole genome shotgun (WGS) entry which is preliminary data.</text>
</comment>
<dbReference type="InterPro" id="IPR047735">
    <property type="entry name" value="GrdX-like"/>
</dbReference>
<keyword evidence="2" id="KW-1185">Reference proteome</keyword>
<dbReference type="NCBIfam" id="NF038093">
    <property type="entry name" value="GrdX"/>
    <property type="match status" value="1"/>
</dbReference>
<organism evidence="1 2">
    <name type="scientific">Clostridium aciditolerans</name>
    <dbReference type="NCBI Taxonomy" id="339861"/>
    <lineage>
        <taxon>Bacteria</taxon>
        <taxon>Bacillati</taxon>
        <taxon>Bacillota</taxon>
        <taxon>Clostridia</taxon>
        <taxon>Eubacteriales</taxon>
        <taxon>Clostridiaceae</taxon>
        <taxon>Clostridium</taxon>
    </lineage>
</organism>
<dbReference type="AlphaFoldDB" id="A0A934HZT0"/>
<proteinExistence type="predicted"/>
<accession>A0A934HZT0</accession>
<protein>
    <submittedName>
        <fullName evidence="1">GrdX family protein</fullName>
    </submittedName>
</protein>